<dbReference type="Gene3D" id="1.10.10.10">
    <property type="entry name" value="Winged helix-like DNA-binding domain superfamily/Winged helix DNA-binding domain"/>
    <property type="match status" value="1"/>
</dbReference>
<evidence type="ECO:0000313" key="3">
    <source>
        <dbReference type="Proteomes" id="UP001255856"/>
    </source>
</evidence>
<name>A0AAD9IQ38_PROWI</name>
<dbReference type="PANTHER" id="PTHR12806">
    <property type="entry name" value="EAP30 SUBUNIT OF ELL COMPLEX"/>
    <property type="match status" value="1"/>
</dbReference>
<dbReference type="InterPro" id="IPR016689">
    <property type="entry name" value="ESCRT-2_cplx_Snf8"/>
</dbReference>
<evidence type="ECO:0000313" key="2">
    <source>
        <dbReference type="EMBL" id="KAK2080847.1"/>
    </source>
</evidence>
<proteinExistence type="inferred from homology"/>
<dbReference type="Gene3D" id="6.10.140.180">
    <property type="match status" value="1"/>
</dbReference>
<protein>
    <submittedName>
        <fullName evidence="2">Uncharacterized protein</fullName>
    </submittedName>
</protein>
<dbReference type="AlphaFoldDB" id="A0AAD9IQ38"/>
<comment type="similarity">
    <text evidence="1">Belongs to the SNF8 family.</text>
</comment>
<dbReference type="GO" id="GO:0000814">
    <property type="term" value="C:ESCRT II complex"/>
    <property type="evidence" value="ECO:0007669"/>
    <property type="project" value="InterPro"/>
</dbReference>
<organism evidence="2 3">
    <name type="scientific">Prototheca wickerhamii</name>
    <dbReference type="NCBI Taxonomy" id="3111"/>
    <lineage>
        <taxon>Eukaryota</taxon>
        <taxon>Viridiplantae</taxon>
        <taxon>Chlorophyta</taxon>
        <taxon>core chlorophytes</taxon>
        <taxon>Trebouxiophyceae</taxon>
        <taxon>Chlorellales</taxon>
        <taxon>Chlorellaceae</taxon>
        <taxon>Prototheca</taxon>
    </lineage>
</organism>
<sequence length="132" mass="15160">MRRRPGIQGLERSRATKEHFRTLGDHVNETKQEVMRAQMGSFKQSLEEFALKYKADIRKQPEFRAQFYAMCVSIGVDPLASNKGIWNKLLGLGDFYYELGVQCVESCMILRNSVGPLMEVQVLRHHVQARAS</sequence>
<gene>
    <name evidence="2" type="ORF">QBZ16_000701</name>
</gene>
<dbReference type="InterPro" id="IPR036388">
    <property type="entry name" value="WH-like_DNA-bd_sf"/>
</dbReference>
<reference evidence="2" key="1">
    <citation type="submission" date="2021-01" db="EMBL/GenBank/DDBJ databases">
        <authorList>
            <person name="Eckstrom K.M.E."/>
        </authorList>
    </citation>
    <scope>NUCLEOTIDE SEQUENCE</scope>
    <source>
        <strain evidence="2">UVCC 0001</strain>
    </source>
</reference>
<dbReference type="GO" id="GO:0043328">
    <property type="term" value="P:protein transport to vacuole involved in ubiquitin-dependent protein catabolic process via the multivesicular body sorting pathway"/>
    <property type="evidence" value="ECO:0007669"/>
    <property type="project" value="TreeGrafter"/>
</dbReference>
<dbReference type="Pfam" id="PF04157">
    <property type="entry name" value="EAP30"/>
    <property type="match status" value="1"/>
</dbReference>
<dbReference type="PANTHER" id="PTHR12806:SF0">
    <property type="entry name" value="VACUOLAR-SORTING PROTEIN SNF8"/>
    <property type="match status" value="1"/>
</dbReference>
<dbReference type="Proteomes" id="UP001255856">
    <property type="component" value="Unassembled WGS sequence"/>
</dbReference>
<dbReference type="InterPro" id="IPR040608">
    <property type="entry name" value="Snf8/Vps36"/>
</dbReference>
<comment type="caution">
    <text evidence="2">The sequence shown here is derived from an EMBL/GenBank/DDBJ whole genome shotgun (WGS) entry which is preliminary data.</text>
</comment>
<dbReference type="SUPFAM" id="SSF46785">
    <property type="entry name" value="Winged helix' DNA-binding domain"/>
    <property type="match status" value="1"/>
</dbReference>
<evidence type="ECO:0000256" key="1">
    <source>
        <dbReference type="ARBA" id="ARBA00009834"/>
    </source>
</evidence>
<accession>A0AAD9IQ38</accession>
<dbReference type="EMBL" id="JASFZW010000001">
    <property type="protein sequence ID" value="KAK2080847.1"/>
    <property type="molecule type" value="Genomic_DNA"/>
</dbReference>
<dbReference type="InterPro" id="IPR036390">
    <property type="entry name" value="WH_DNA-bd_sf"/>
</dbReference>
<keyword evidence="3" id="KW-1185">Reference proteome</keyword>